<name>A0A285PUG1_9FIRM</name>
<protein>
    <submittedName>
        <fullName evidence="2">Phage head morphogenesis domain</fullName>
    </submittedName>
</protein>
<sequence>MYPSDKWTEQELQKLEKRLADVYKQAEKELDGKARNYFKQFSRRYAKEYAAYQAGKYTKKEFEAWLMNQYGRGQRWEALRDDMARRLTESNEIAAAYINEKTPLVIAINHNFEAYMIKSLVPDRQIKEIGDIAFNLVDEHTVKRLTVKKQKILPPRRVLKSKDVHWNKKKLQNALLQGILQGDSIKKLAGRFQDVTGMNHTAAIRNARTAFTGAQNGGRQAAYEEAYQMGIDVVKHWTATKDLRTRDSHRALDGEEVPFNMAYSNGLMYPGDPSGIPAEVYNCRCTQRTALPAELEQPRMIRVRNPKTGRSEVVEDMTYYEWLATQRGRI</sequence>
<proteinExistence type="predicted"/>
<dbReference type="KEGG" id="ehl:EHLA_2185"/>
<organism evidence="2 3">
    <name type="scientific">Anaerobutyricum hallii</name>
    <dbReference type="NCBI Taxonomy" id="39488"/>
    <lineage>
        <taxon>Bacteria</taxon>
        <taxon>Bacillati</taxon>
        <taxon>Bacillota</taxon>
        <taxon>Clostridia</taxon>
        <taxon>Lachnospirales</taxon>
        <taxon>Lachnospiraceae</taxon>
        <taxon>Anaerobutyricum</taxon>
    </lineage>
</organism>
<dbReference type="Proteomes" id="UP000217549">
    <property type="component" value="Chromosome I"/>
</dbReference>
<dbReference type="InterPro" id="IPR006528">
    <property type="entry name" value="Phage_head_morphogenesis_dom"/>
</dbReference>
<evidence type="ECO:0000259" key="1">
    <source>
        <dbReference type="Pfam" id="PF04233"/>
    </source>
</evidence>
<accession>A0A285PUG1</accession>
<evidence type="ECO:0000313" key="2">
    <source>
        <dbReference type="EMBL" id="SOB72816.1"/>
    </source>
</evidence>
<dbReference type="AlphaFoldDB" id="A0A285PUG1"/>
<dbReference type="Pfam" id="PF04233">
    <property type="entry name" value="Phage_Mu_F"/>
    <property type="match status" value="1"/>
</dbReference>
<keyword evidence="3" id="KW-1185">Reference proteome</keyword>
<gene>
    <name evidence="2" type="ORF">EHLA_2185</name>
</gene>
<dbReference type="EMBL" id="LT907978">
    <property type="protein sequence ID" value="SOB72816.1"/>
    <property type="molecule type" value="Genomic_DNA"/>
</dbReference>
<dbReference type="RefSeq" id="WP_096240792.1">
    <property type="nucleotide sequence ID" value="NZ_LT907978.1"/>
</dbReference>
<feature type="domain" description="Phage head morphogenesis" evidence="1">
    <location>
        <begin position="169"/>
        <end position="287"/>
    </location>
</feature>
<reference evidence="3" key="1">
    <citation type="submission" date="2017-09" db="EMBL/GenBank/DDBJ databases">
        <authorList>
            <person name="Shetty A S."/>
        </authorList>
    </citation>
    <scope>NUCLEOTIDE SEQUENCE [LARGE SCALE GENOMIC DNA]</scope>
</reference>
<evidence type="ECO:0000313" key="3">
    <source>
        <dbReference type="Proteomes" id="UP000217549"/>
    </source>
</evidence>